<keyword evidence="3" id="KW-1185">Reference proteome</keyword>
<dbReference type="OrthoDB" id="3061561at2759"/>
<proteinExistence type="predicted"/>
<feature type="non-terminal residue" evidence="2">
    <location>
        <position position="414"/>
    </location>
</feature>
<gene>
    <name evidence="2" type="ORF">NA56DRAFT_552365</name>
</gene>
<dbReference type="EMBL" id="KZ613467">
    <property type="protein sequence ID" value="PMD26826.1"/>
    <property type="molecule type" value="Genomic_DNA"/>
</dbReference>
<dbReference type="STRING" id="1745343.A0A2J6QKR5"/>
<feature type="transmembrane region" description="Helical" evidence="1">
    <location>
        <begin position="331"/>
        <end position="356"/>
    </location>
</feature>
<keyword evidence="1" id="KW-1133">Transmembrane helix</keyword>
<sequence>FSTNCTLPTKTTTIVSGANIRGTFDILWSGLFTIFICIWTVQHLNVPEQRKGRDPGWRGDLKWAWKGFFTKFKWMLFTLILPEFLFAKACAERIVAHESMKDVRNMKAEGQRSEAESSNWTAAHAFYAEMGGFVIHPHGEGTTDTRVVATIDIVEFRKRGFLRTLPTITADHLNDLSNGDSFTKIAAVGQVTWMVVQVIVRAVNRIPITQLEVTACGSAALTFLTYLLWWDKPQAVSSVTELPLSEDAPDFESLVESLQDRTFCINDMVLVSGELPRKLEDNEPMPQQTISGHGNTDILFVLGFVLGGIILGCVESSAWKFDFPTSIELLLWRISSLVIIAAFPLLYTIILIIELAFPKTRMASEERVLQVASFITFPIFFFARLFILFETIYSLFHLPPGVFISTWSSSVPHL</sequence>
<feature type="transmembrane region" description="Helical" evidence="1">
    <location>
        <begin position="26"/>
        <end position="44"/>
    </location>
</feature>
<accession>A0A2J6QKR5</accession>
<keyword evidence="1" id="KW-0812">Transmembrane</keyword>
<dbReference type="Proteomes" id="UP000235672">
    <property type="component" value="Unassembled WGS sequence"/>
</dbReference>
<dbReference type="PANTHER" id="PTHR35043">
    <property type="entry name" value="TRANSCRIPTION FACTOR DOMAIN-CONTAINING PROTEIN"/>
    <property type="match status" value="1"/>
</dbReference>
<evidence type="ECO:0000256" key="1">
    <source>
        <dbReference type="SAM" id="Phobius"/>
    </source>
</evidence>
<evidence type="ECO:0000313" key="3">
    <source>
        <dbReference type="Proteomes" id="UP000235672"/>
    </source>
</evidence>
<keyword evidence="1" id="KW-0472">Membrane</keyword>
<dbReference type="PANTHER" id="PTHR35043:SF7">
    <property type="entry name" value="TRANSCRIPTION FACTOR DOMAIN-CONTAINING PROTEIN"/>
    <property type="match status" value="1"/>
</dbReference>
<organism evidence="2 3">
    <name type="scientific">Hyaloscypha hepaticicola</name>
    <dbReference type="NCBI Taxonomy" id="2082293"/>
    <lineage>
        <taxon>Eukaryota</taxon>
        <taxon>Fungi</taxon>
        <taxon>Dikarya</taxon>
        <taxon>Ascomycota</taxon>
        <taxon>Pezizomycotina</taxon>
        <taxon>Leotiomycetes</taxon>
        <taxon>Helotiales</taxon>
        <taxon>Hyaloscyphaceae</taxon>
        <taxon>Hyaloscypha</taxon>
    </lineage>
</organism>
<feature type="transmembrane region" description="Helical" evidence="1">
    <location>
        <begin position="368"/>
        <end position="389"/>
    </location>
</feature>
<reference evidence="2 3" key="1">
    <citation type="submission" date="2016-05" db="EMBL/GenBank/DDBJ databases">
        <title>A degradative enzymes factory behind the ericoid mycorrhizal symbiosis.</title>
        <authorList>
            <consortium name="DOE Joint Genome Institute"/>
            <person name="Martino E."/>
            <person name="Morin E."/>
            <person name="Grelet G."/>
            <person name="Kuo A."/>
            <person name="Kohler A."/>
            <person name="Daghino S."/>
            <person name="Barry K."/>
            <person name="Choi C."/>
            <person name="Cichocki N."/>
            <person name="Clum A."/>
            <person name="Copeland A."/>
            <person name="Hainaut M."/>
            <person name="Haridas S."/>
            <person name="Labutti K."/>
            <person name="Lindquist E."/>
            <person name="Lipzen A."/>
            <person name="Khouja H.-R."/>
            <person name="Murat C."/>
            <person name="Ohm R."/>
            <person name="Olson A."/>
            <person name="Spatafora J."/>
            <person name="Veneault-Fourrey C."/>
            <person name="Henrissat B."/>
            <person name="Grigoriev I."/>
            <person name="Martin F."/>
            <person name="Perotto S."/>
        </authorList>
    </citation>
    <scope>NUCLEOTIDE SEQUENCE [LARGE SCALE GENOMIC DNA]</scope>
    <source>
        <strain evidence="2 3">UAMH 7357</strain>
    </source>
</reference>
<evidence type="ECO:0000313" key="2">
    <source>
        <dbReference type="EMBL" id="PMD26826.1"/>
    </source>
</evidence>
<protein>
    <submittedName>
        <fullName evidence="2">Uncharacterized protein</fullName>
    </submittedName>
</protein>
<feature type="transmembrane region" description="Helical" evidence="1">
    <location>
        <begin position="298"/>
        <end position="319"/>
    </location>
</feature>
<dbReference type="AlphaFoldDB" id="A0A2J6QKR5"/>
<feature type="non-terminal residue" evidence="2">
    <location>
        <position position="1"/>
    </location>
</feature>
<name>A0A2J6QKR5_9HELO</name>